<feature type="domain" description="GPR180-like N-terminal" evidence="1">
    <location>
        <begin position="54"/>
        <end position="125"/>
    </location>
</feature>
<reference evidence="2" key="1">
    <citation type="submission" date="2020-11" db="EMBL/GenBank/DDBJ databases">
        <authorList>
            <person name="Tran Van P."/>
        </authorList>
    </citation>
    <scope>NUCLEOTIDE SEQUENCE</scope>
</reference>
<organism evidence="2">
    <name type="scientific">Timema shepardi</name>
    <name type="common">Walking stick</name>
    <dbReference type="NCBI Taxonomy" id="629360"/>
    <lineage>
        <taxon>Eukaryota</taxon>
        <taxon>Metazoa</taxon>
        <taxon>Ecdysozoa</taxon>
        <taxon>Arthropoda</taxon>
        <taxon>Hexapoda</taxon>
        <taxon>Insecta</taxon>
        <taxon>Pterygota</taxon>
        <taxon>Neoptera</taxon>
        <taxon>Polyneoptera</taxon>
        <taxon>Phasmatodea</taxon>
        <taxon>Timematodea</taxon>
        <taxon>Timematoidea</taxon>
        <taxon>Timematidae</taxon>
        <taxon>Timema</taxon>
    </lineage>
</organism>
<dbReference type="EMBL" id="OC000602">
    <property type="protein sequence ID" value="CAD7257815.1"/>
    <property type="molecule type" value="Genomic_DNA"/>
</dbReference>
<protein>
    <recommendedName>
        <fullName evidence="1">GPR180-like N-terminal domain-containing protein</fullName>
    </recommendedName>
</protein>
<sequence length="211" mass="23826">MKFVRSMLAVTRINRIRSKAIRVRVGIHGIHEIVEEARLTSFVLSKAAEDGEIETCVEKESVLNLTQNQVINLTHVGLGGTFSGCTFTKTRKGKGWLRCNHVRRFRSARERWWFLAVSNCNATKNRFKAYESNISSVTTEYLTAYRGRKTPFTFPLIPQPPYIATAQNELNYTDCSLSQDSVGLPFVSPGKNHYHIGGCDIAMTTPRKPID</sequence>
<gene>
    <name evidence="2" type="ORF">TSIB3V08_LOCUS2071</name>
</gene>
<evidence type="ECO:0000313" key="2">
    <source>
        <dbReference type="EMBL" id="CAD7257815.1"/>
    </source>
</evidence>
<dbReference type="AlphaFoldDB" id="A0A7R9FX78"/>
<dbReference type="InterPro" id="IPR053880">
    <property type="entry name" value="GPR180-like_N"/>
</dbReference>
<name>A0A7R9FX78_TIMSH</name>
<proteinExistence type="predicted"/>
<evidence type="ECO:0000259" key="1">
    <source>
        <dbReference type="Pfam" id="PF21892"/>
    </source>
</evidence>
<accession>A0A7R9FX78</accession>
<dbReference type="Pfam" id="PF21892">
    <property type="entry name" value="TMEM145_N"/>
    <property type="match status" value="1"/>
</dbReference>